<evidence type="ECO:0000313" key="2">
    <source>
        <dbReference type="EMBL" id="KAH7060522.1"/>
    </source>
</evidence>
<feature type="region of interest" description="Disordered" evidence="1">
    <location>
        <begin position="123"/>
        <end position="169"/>
    </location>
</feature>
<sequence>MMLEAAADVSFHAVCPGPFASPQARISHAGSAEPGAGASEHCRSGPASQAKPNAAAPRIRPPQQGACVLPKPASRLLSSSAPRSIQSPADLPHCPRPNTRFRQPARPCLTNCAQPTRVLTAIRTVTNRPPTASASAAPSSSSSSPSSAAAAAATQHQAGMPVPSAEPPP</sequence>
<gene>
    <name evidence="2" type="ORF">B0J12DRAFT_336550</name>
</gene>
<protein>
    <submittedName>
        <fullName evidence="2">Uncharacterized protein</fullName>
    </submittedName>
</protein>
<proteinExistence type="predicted"/>
<name>A0ABQ8GLH4_9PEZI</name>
<feature type="compositionally biased region" description="Low complexity" evidence="1">
    <location>
        <begin position="27"/>
        <end position="39"/>
    </location>
</feature>
<dbReference type="EMBL" id="JAGTJR010000005">
    <property type="protein sequence ID" value="KAH7060522.1"/>
    <property type="molecule type" value="Genomic_DNA"/>
</dbReference>
<feature type="compositionally biased region" description="Low complexity" evidence="1">
    <location>
        <begin position="72"/>
        <end position="84"/>
    </location>
</feature>
<reference evidence="2 3" key="1">
    <citation type="journal article" date="2021" name="Nat. Commun.">
        <title>Genetic determinants of endophytism in the Arabidopsis root mycobiome.</title>
        <authorList>
            <person name="Mesny F."/>
            <person name="Miyauchi S."/>
            <person name="Thiergart T."/>
            <person name="Pickel B."/>
            <person name="Atanasova L."/>
            <person name="Karlsson M."/>
            <person name="Huettel B."/>
            <person name="Barry K.W."/>
            <person name="Haridas S."/>
            <person name="Chen C."/>
            <person name="Bauer D."/>
            <person name="Andreopoulos W."/>
            <person name="Pangilinan J."/>
            <person name="LaButti K."/>
            <person name="Riley R."/>
            <person name="Lipzen A."/>
            <person name="Clum A."/>
            <person name="Drula E."/>
            <person name="Henrissat B."/>
            <person name="Kohler A."/>
            <person name="Grigoriev I.V."/>
            <person name="Martin F.M."/>
            <person name="Hacquard S."/>
        </authorList>
    </citation>
    <scope>NUCLEOTIDE SEQUENCE [LARGE SCALE GENOMIC DNA]</scope>
    <source>
        <strain evidence="2 3">MPI-SDFR-AT-0080</strain>
    </source>
</reference>
<evidence type="ECO:0000256" key="1">
    <source>
        <dbReference type="SAM" id="MobiDB-lite"/>
    </source>
</evidence>
<feature type="region of interest" description="Disordered" evidence="1">
    <location>
        <begin position="24"/>
        <end position="105"/>
    </location>
</feature>
<dbReference type="Proteomes" id="UP000774617">
    <property type="component" value="Unassembled WGS sequence"/>
</dbReference>
<keyword evidence="3" id="KW-1185">Reference proteome</keyword>
<feature type="compositionally biased region" description="Low complexity" evidence="1">
    <location>
        <begin position="132"/>
        <end position="153"/>
    </location>
</feature>
<evidence type="ECO:0000313" key="3">
    <source>
        <dbReference type="Proteomes" id="UP000774617"/>
    </source>
</evidence>
<accession>A0ABQ8GLH4</accession>
<organism evidence="2 3">
    <name type="scientific">Macrophomina phaseolina</name>
    <dbReference type="NCBI Taxonomy" id="35725"/>
    <lineage>
        <taxon>Eukaryota</taxon>
        <taxon>Fungi</taxon>
        <taxon>Dikarya</taxon>
        <taxon>Ascomycota</taxon>
        <taxon>Pezizomycotina</taxon>
        <taxon>Dothideomycetes</taxon>
        <taxon>Dothideomycetes incertae sedis</taxon>
        <taxon>Botryosphaeriales</taxon>
        <taxon>Botryosphaeriaceae</taxon>
        <taxon>Macrophomina</taxon>
    </lineage>
</organism>
<comment type="caution">
    <text evidence="2">The sequence shown here is derived from an EMBL/GenBank/DDBJ whole genome shotgun (WGS) entry which is preliminary data.</text>
</comment>